<dbReference type="AlphaFoldDB" id="A0A126SXL2"/>
<dbReference type="Gene3D" id="1.20.1250.20">
    <property type="entry name" value="MFS general substrate transporter like domains"/>
    <property type="match status" value="2"/>
</dbReference>
<dbReference type="GO" id="GO:0016020">
    <property type="term" value="C:membrane"/>
    <property type="evidence" value="ECO:0007669"/>
    <property type="project" value="UniProtKB-SubCell"/>
</dbReference>
<evidence type="ECO:0000256" key="4">
    <source>
        <dbReference type="ARBA" id="ARBA00022989"/>
    </source>
</evidence>
<organism evidence="8">
    <name type="scientific">uncultured bacterium UPO36</name>
    <dbReference type="NCBI Taxonomy" id="1776963"/>
    <lineage>
        <taxon>Bacteria</taxon>
        <taxon>environmental samples</taxon>
    </lineage>
</organism>
<dbReference type="SUPFAM" id="SSF103473">
    <property type="entry name" value="MFS general substrate transporter"/>
    <property type="match status" value="1"/>
</dbReference>
<feature type="transmembrane region" description="Helical" evidence="6">
    <location>
        <begin position="86"/>
        <end position="105"/>
    </location>
</feature>
<name>A0A126SXL2_9BACT</name>
<comment type="subcellular location">
    <subcellularLocation>
        <location evidence="1">Membrane</location>
        <topology evidence="1">Multi-pass membrane protein</topology>
    </subcellularLocation>
</comment>
<proteinExistence type="predicted"/>
<evidence type="ECO:0000256" key="2">
    <source>
        <dbReference type="ARBA" id="ARBA00022448"/>
    </source>
</evidence>
<feature type="transmembrane region" description="Helical" evidence="6">
    <location>
        <begin position="179"/>
        <end position="201"/>
    </location>
</feature>
<protein>
    <submittedName>
        <fullName evidence="8">Tartrate transporter ttuB</fullName>
    </submittedName>
</protein>
<keyword evidence="5 6" id="KW-0472">Membrane</keyword>
<feature type="transmembrane region" description="Helical" evidence="6">
    <location>
        <begin position="54"/>
        <end position="74"/>
    </location>
</feature>
<evidence type="ECO:0000256" key="6">
    <source>
        <dbReference type="SAM" id="Phobius"/>
    </source>
</evidence>
<dbReference type="InterPro" id="IPR020846">
    <property type="entry name" value="MFS_dom"/>
</dbReference>
<feature type="transmembrane region" description="Helical" evidence="6">
    <location>
        <begin position="148"/>
        <end position="167"/>
    </location>
</feature>
<accession>A0A126SXL2</accession>
<keyword evidence="3 6" id="KW-0812">Transmembrane</keyword>
<feature type="transmembrane region" description="Helical" evidence="6">
    <location>
        <begin position="404"/>
        <end position="422"/>
    </location>
</feature>
<feature type="transmembrane region" description="Helical" evidence="6">
    <location>
        <begin position="367"/>
        <end position="392"/>
    </location>
</feature>
<sequence>MAGSDQAFADDVRRQISVRLIPLLIVIYIMAHLDRVNVSFAALTMNQELDFSDAVYGLGAGLFFFGYFLFEVPANLLLERIGARRLISGIMLIWGTVSALMAGVATPAQFYVMRFILGVAEAGLYPGIILYLTYWFRANDRATAIGQFALALAVAGLLGSPLSGAIMDGMGGVLGLAGWQWLFIVEGVPTVLLGLVVLTVLPDSPAHARWLTAAQRSWLHSALASERAAAAPVAHGTLRKAFHPTVLLLALAYFLFLGSFTGVIFWSPKLVHALDPGLSATAVGWVVGAPYLLFGAALVLWGRHSDRTGERHWHVSVGALTAAAGYLLMAFAGSVWQVSVGMLVALLGAGAAFSCFWGLVTAAIPPAMAAVGIAVVNSLGALGAFITVAALGRLLEATHSYRPGVLLFSVAAVLAAVAVQMVPRPTRSRPAA</sequence>
<dbReference type="PANTHER" id="PTHR43791:SF36">
    <property type="entry name" value="TRANSPORTER, PUTATIVE (AFU_ORTHOLOGUE AFUA_6G08340)-RELATED"/>
    <property type="match status" value="1"/>
</dbReference>
<dbReference type="Pfam" id="PF07690">
    <property type="entry name" value="MFS_1"/>
    <property type="match status" value="1"/>
</dbReference>
<evidence type="ECO:0000256" key="3">
    <source>
        <dbReference type="ARBA" id="ARBA00022692"/>
    </source>
</evidence>
<evidence type="ECO:0000313" key="8">
    <source>
        <dbReference type="EMBL" id="AMK59036.1"/>
    </source>
</evidence>
<evidence type="ECO:0000256" key="5">
    <source>
        <dbReference type="ARBA" id="ARBA00023136"/>
    </source>
</evidence>
<feature type="transmembrane region" description="Helical" evidence="6">
    <location>
        <begin position="278"/>
        <end position="301"/>
    </location>
</feature>
<dbReference type="FunFam" id="1.20.1250.20:FF:000018">
    <property type="entry name" value="MFS transporter permease"/>
    <property type="match status" value="1"/>
</dbReference>
<keyword evidence="4 6" id="KW-1133">Transmembrane helix</keyword>
<dbReference type="PROSITE" id="PS50850">
    <property type="entry name" value="MFS"/>
    <property type="match status" value="1"/>
</dbReference>
<dbReference type="GO" id="GO:0022857">
    <property type="term" value="F:transmembrane transporter activity"/>
    <property type="evidence" value="ECO:0007669"/>
    <property type="project" value="InterPro"/>
</dbReference>
<feature type="domain" description="Major facilitator superfamily (MFS) profile" evidence="7">
    <location>
        <begin position="20"/>
        <end position="427"/>
    </location>
</feature>
<reference evidence="8" key="1">
    <citation type="journal article" date="2016" name="Appl. Environ. Microbiol.">
        <title>Functional Metagenomics of a Biostimulated Petroleum-Contaminated Soil Reveals an Extraordinary Diversity of Extradiol Dioxygenases.</title>
        <authorList>
            <person name="Terron-Gonzalez L."/>
            <person name="Martin-Cabello G."/>
            <person name="Ferrer M."/>
            <person name="Santero E."/>
        </authorList>
    </citation>
    <scope>NUCLEOTIDE SEQUENCE</scope>
</reference>
<evidence type="ECO:0000259" key="7">
    <source>
        <dbReference type="PROSITE" id="PS50850"/>
    </source>
</evidence>
<keyword evidence="2" id="KW-0813">Transport</keyword>
<dbReference type="EMBL" id="KU144966">
    <property type="protein sequence ID" value="AMK59036.1"/>
    <property type="molecule type" value="Genomic_DNA"/>
</dbReference>
<feature type="transmembrane region" description="Helical" evidence="6">
    <location>
        <begin position="111"/>
        <end position="136"/>
    </location>
</feature>
<dbReference type="PANTHER" id="PTHR43791">
    <property type="entry name" value="PERMEASE-RELATED"/>
    <property type="match status" value="1"/>
</dbReference>
<feature type="transmembrane region" description="Helical" evidence="6">
    <location>
        <begin position="338"/>
        <end position="360"/>
    </location>
</feature>
<dbReference type="InterPro" id="IPR011701">
    <property type="entry name" value="MFS"/>
</dbReference>
<evidence type="ECO:0000256" key="1">
    <source>
        <dbReference type="ARBA" id="ARBA00004141"/>
    </source>
</evidence>
<feature type="transmembrane region" description="Helical" evidence="6">
    <location>
        <begin position="16"/>
        <end position="34"/>
    </location>
</feature>
<feature type="transmembrane region" description="Helical" evidence="6">
    <location>
        <begin position="246"/>
        <end position="266"/>
    </location>
</feature>
<dbReference type="InterPro" id="IPR036259">
    <property type="entry name" value="MFS_trans_sf"/>
</dbReference>
<feature type="transmembrane region" description="Helical" evidence="6">
    <location>
        <begin position="313"/>
        <end position="332"/>
    </location>
</feature>